<evidence type="ECO:0000313" key="12">
    <source>
        <dbReference type="Proteomes" id="UP000094236"/>
    </source>
</evidence>
<name>A0A1E4U146_PACTA</name>
<dbReference type="PANTHER" id="PTHR10830:SF0">
    <property type="entry name" value="DOLICHYL-DIPHOSPHOOLIGOSACCHARIDE--PROTEIN GLYCOSYLTRANSFERASE 48 KDA SUBUNIT"/>
    <property type="match status" value="1"/>
</dbReference>
<keyword evidence="4 8" id="KW-0812">Transmembrane</keyword>
<dbReference type="GO" id="GO:0008250">
    <property type="term" value="C:oligosaccharyltransferase complex"/>
    <property type="evidence" value="ECO:0007669"/>
    <property type="project" value="EnsemblFungi"/>
</dbReference>
<dbReference type="GO" id="GO:0005635">
    <property type="term" value="C:nuclear envelope"/>
    <property type="evidence" value="ECO:0007669"/>
    <property type="project" value="EnsemblFungi"/>
</dbReference>
<keyword evidence="12" id="KW-1185">Reference proteome</keyword>
<dbReference type="GO" id="GO:0004576">
    <property type="term" value="F:oligosaccharyl transferase activity"/>
    <property type="evidence" value="ECO:0007669"/>
    <property type="project" value="EnsemblFungi"/>
</dbReference>
<evidence type="ECO:0000256" key="6">
    <source>
        <dbReference type="ARBA" id="ARBA00022989"/>
    </source>
</evidence>
<comment type="subunit">
    <text evidence="8">Component of the oligosaccharyltransferase (OST) complex.</text>
</comment>
<feature type="domain" description="OST48 N-terminal" evidence="9">
    <location>
        <begin position="18"/>
        <end position="262"/>
    </location>
</feature>
<proteinExistence type="inferred from homology"/>
<organism evidence="11 12">
    <name type="scientific">Pachysolen tannophilus NRRL Y-2460</name>
    <dbReference type="NCBI Taxonomy" id="669874"/>
    <lineage>
        <taxon>Eukaryota</taxon>
        <taxon>Fungi</taxon>
        <taxon>Dikarya</taxon>
        <taxon>Ascomycota</taxon>
        <taxon>Saccharomycotina</taxon>
        <taxon>Pichiomycetes</taxon>
        <taxon>Pachysolenaceae</taxon>
        <taxon>Pachysolen</taxon>
    </lineage>
</organism>
<dbReference type="EMBL" id="KV454011">
    <property type="protein sequence ID" value="ODV97714.1"/>
    <property type="molecule type" value="Genomic_DNA"/>
</dbReference>
<keyword evidence="6 8" id="KW-1133">Transmembrane helix</keyword>
<comment type="similarity">
    <text evidence="3 8">Belongs to the DDOST 48 kDa subunit family.</text>
</comment>
<feature type="transmembrane region" description="Helical" evidence="8">
    <location>
        <begin position="397"/>
        <end position="419"/>
    </location>
</feature>
<feature type="domain" description="OST48 middle" evidence="10">
    <location>
        <begin position="276"/>
        <end position="421"/>
    </location>
</feature>
<evidence type="ECO:0000256" key="5">
    <source>
        <dbReference type="ARBA" id="ARBA00022824"/>
    </source>
</evidence>
<evidence type="ECO:0000256" key="7">
    <source>
        <dbReference type="ARBA" id="ARBA00023136"/>
    </source>
</evidence>
<dbReference type="InterPro" id="IPR055457">
    <property type="entry name" value="OST48_N"/>
</dbReference>
<evidence type="ECO:0000256" key="2">
    <source>
        <dbReference type="ARBA" id="ARBA00004922"/>
    </source>
</evidence>
<comment type="function">
    <text evidence="8">Subunit of the oligosaccharyl transferase (OST) complex that catalyzes the initial transfer of a defined glycan (Glc(3)Man(9)GlcNAc(2) in eukaryotes) from the lipid carrier dolichol-pyrophosphate to an asparagine residue within an Asn-X-Ser/Thr consensus motif in nascent polypeptide chains, the first step in protein N-glycosylation. N-glycosylation occurs cotranslationally and the complex associates with the Sec61 complex at the channel-forming translocon complex that mediates protein translocation across the endoplasmic reticulum (ER).</text>
</comment>
<dbReference type="Pfam" id="PF03345">
    <property type="entry name" value="OST48_N"/>
    <property type="match status" value="1"/>
</dbReference>
<evidence type="ECO:0000259" key="10">
    <source>
        <dbReference type="Pfam" id="PF23358"/>
    </source>
</evidence>
<gene>
    <name evidence="11" type="ORF">PACTADRAFT_47580</name>
</gene>
<evidence type="ECO:0000256" key="3">
    <source>
        <dbReference type="ARBA" id="ARBA00008743"/>
    </source>
</evidence>
<evidence type="ECO:0000256" key="8">
    <source>
        <dbReference type="RuleBase" id="RU361142"/>
    </source>
</evidence>
<dbReference type="Proteomes" id="UP000094236">
    <property type="component" value="Unassembled WGS sequence"/>
</dbReference>
<dbReference type="AlphaFoldDB" id="A0A1E4U146"/>
<comment type="subcellular location">
    <subcellularLocation>
        <location evidence="8">Endoplasmic reticulum membrane</location>
        <topology evidence="8">Single-pass type I membrane protein</topology>
    </subcellularLocation>
    <subcellularLocation>
        <location evidence="1">Membrane</location>
        <topology evidence="1">Single-pass type I membrane protein</topology>
    </subcellularLocation>
</comment>
<evidence type="ECO:0000313" key="11">
    <source>
        <dbReference type="EMBL" id="ODV97714.1"/>
    </source>
</evidence>
<comment type="pathway">
    <text evidence="2 8">Protein modification; protein glycosylation.</text>
</comment>
<dbReference type="GO" id="GO:0018279">
    <property type="term" value="P:protein N-linked glycosylation via asparagine"/>
    <property type="evidence" value="ECO:0007669"/>
    <property type="project" value="UniProtKB-UniRule"/>
</dbReference>
<sequence length="421" mass="48496">MSNSFVYGLRKSVLPDKSTLIIYDDRIINSLQDEYSKFLEDLESKEYKLNYFNLGEESRSENLKLFVNSERLYQNLIIFPSKMKTLGKEVSAAEIIEFANEGGNIMVITSPDGLQDDVNIYLNQIGIYPSPRNYKTVDHFNFDSKLGSKTHDVLKLAKQNIKNELIVSEDVNELLYSGSSALLSNGQLLVPIVEAPSTSYTINKDGEFEAKSIWSSGTQSFFVVGLQSRNNARTVWLGSSDFLSDKFYQTNGKLINDIIDWCFQAKGVIKSTFVEHYHSNDKSNQEIYKITDDVVYDIGITEWNGEEWVPYIADDVQVELRMLDPYYRITLQPKSEINESQVYTTGSFKLPDQHGMFTFYTNYKRSGLSYIEDRKVVTVRHLANDEYQRSWEITNSWVYVASNVTVVVSWFIFVILFLFQK</sequence>
<protein>
    <recommendedName>
        <fullName evidence="8">Dolichyl-diphosphooligosaccharide--protein glycosyltransferase subunit WBP1</fullName>
        <shortName evidence="8">Oligosaccharyl transferase subunit WBP1</shortName>
    </recommendedName>
</protein>
<keyword evidence="7 8" id="KW-0472">Membrane</keyword>
<reference evidence="12" key="1">
    <citation type="submission" date="2016-05" db="EMBL/GenBank/DDBJ databases">
        <title>Comparative genomics of biotechnologically important yeasts.</title>
        <authorList>
            <consortium name="DOE Joint Genome Institute"/>
            <person name="Riley R."/>
            <person name="Haridas S."/>
            <person name="Wolfe K.H."/>
            <person name="Lopes M.R."/>
            <person name="Hittinger C.T."/>
            <person name="Goker M."/>
            <person name="Salamov A."/>
            <person name="Wisecaver J."/>
            <person name="Long T.M."/>
            <person name="Aerts A.L."/>
            <person name="Barry K."/>
            <person name="Choi C."/>
            <person name="Clum A."/>
            <person name="Coughlan A.Y."/>
            <person name="Deshpande S."/>
            <person name="Douglass A.P."/>
            <person name="Hanson S.J."/>
            <person name="Klenk H.-P."/>
            <person name="Labutti K."/>
            <person name="Lapidus A."/>
            <person name="Lindquist E."/>
            <person name="Lipzen A."/>
            <person name="Meier-Kolthoff J.P."/>
            <person name="Ohm R.A."/>
            <person name="Otillar R.P."/>
            <person name="Pangilinan J."/>
            <person name="Peng Y."/>
            <person name="Rokas A."/>
            <person name="Rosa C.A."/>
            <person name="Scheuner C."/>
            <person name="Sibirny A.A."/>
            <person name="Slot J.C."/>
            <person name="Stielow J.B."/>
            <person name="Sun H."/>
            <person name="Kurtzman C.P."/>
            <person name="Blackwell M."/>
            <person name="Grigoriev I.V."/>
            <person name="Jeffries T.W."/>
        </authorList>
    </citation>
    <scope>NUCLEOTIDE SEQUENCE [LARGE SCALE GENOMIC DNA]</scope>
    <source>
        <strain evidence="12">NRRL Y-2460</strain>
    </source>
</reference>
<dbReference type="InterPro" id="IPR055459">
    <property type="entry name" value="OST48_MD"/>
</dbReference>
<evidence type="ECO:0000256" key="4">
    <source>
        <dbReference type="ARBA" id="ARBA00022692"/>
    </source>
</evidence>
<dbReference type="OrthoDB" id="29105at2759"/>
<accession>A0A1E4U146</accession>
<dbReference type="InterPro" id="IPR005013">
    <property type="entry name" value="DDOST_48_kDa_subunit"/>
</dbReference>
<dbReference type="PANTHER" id="PTHR10830">
    <property type="entry name" value="DOLICHYL-DIPHOSPHOOLIGOSACCHARIDE--PROTEIN GLYCOSYLTRANSFERASE 48 KDA SUBUNIT"/>
    <property type="match status" value="1"/>
</dbReference>
<evidence type="ECO:0000259" key="9">
    <source>
        <dbReference type="Pfam" id="PF03345"/>
    </source>
</evidence>
<dbReference type="UniPathway" id="UPA00378"/>
<keyword evidence="5 8" id="KW-0256">Endoplasmic reticulum</keyword>
<evidence type="ECO:0000256" key="1">
    <source>
        <dbReference type="ARBA" id="ARBA00004479"/>
    </source>
</evidence>
<dbReference type="STRING" id="669874.A0A1E4U146"/>
<dbReference type="Pfam" id="PF23358">
    <property type="entry name" value="OST48_MD"/>
    <property type="match status" value="1"/>
</dbReference>